<dbReference type="Gene3D" id="1.10.443.10">
    <property type="entry name" value="Intergrase catalytic core"/>
    <property type="match status" value="1"/>
</dbReference>
<evidence type="ECO:0000256" key="2">
    <source>
        <dbReference type="ARBA" id="ARBA00023125"/>
    </source>
</evidence>
<gene>
    <name evidence="5" type="ORF">FC50_GL000908</name>
</gene>
<dbReference type="PANTHER" id="PTHR30349:SF64">
    <property type="entry name" value="PROPHAGE INTEGRASE INTD-RELATED"/>
    <property type="match status" value="1"/>
</dbReference>
<dbReference type="Pfam" id="PF00589">
    <property type="entry name" value="Phage_integrase"/>
    <property type="match status" value="1"/>
</dbReference>
<dbReference type="OrthoDB" id="9801717at2"/>
<dbReference type="InterPro" id="IPR010998">
    <property type="entry name" value="Integrase_recombinase_N"/>
</dbReference>
<comment type="caution">
    <text evidence="5">The sequence shown here is derived from an EMBL/GenBank/DDBJ whole genome shotgun (WGS) entry which is preliminary data.</text>
</comment>
<dbReference type="Gene3D" id="1.10.150.130">
    <property type="match status" value="1"/>
</dbReference>
<dbReference type="Proteomes" id="UP000051922">
    <property type="component" value="Unassembled WGS sequence"/>
</dbReference>
<dbReference type="STRING" id="1423783.FC50_GL000908"/>
<evidence type="ECO:0000313" key="6">
    <source>
        <dbReference type="Proteomes" id="UP000051922"/>
    </source>
</evidence>
<proteinExistence type="inferred from homology"/>
<dbReference type="InterPro" id="IPR011010">
    <property type="entry name" value="DNA_brk_join_enz"/>
</dbReference>
<evidence type="ECO:0000256" key="3">
    <source>
        <dbReference type="ARBA" id="ARBA00023172"/>
    </source>
</evidence>
<reference evidence="5 6" key="1">
    <citation type="journal article" date="2015" name="Genome Announc.">
        <title>Expanding the biotechnology potential of lactobacilli through comparative genomics of 213 strains and associated genera.</title>
        <authorList>
            <person name="Sun Z."/>
            <person name="Harris H.M."/>
            <person name="McCann A."/>
            <person name="Guo C."/>
            <person name="Argimon S."/>
            <person name="Zhang W."/>
            <person name="Yang X."/>
            <person name="Jeffery I.B."/>
            <person name="Cooney J.C."/>
            <person name="Kagawa T.F."/>
            <person name="Liu W."/>
            <person name="Song Y."/>
            <person name="Salvetti E."/>
            <person name="Wrobel A."/>
            <person name="Rasinkangas P."/>
            <person name="Parkhill J."/>
            <person name="Rea M.C."/>
            <person name="O'Sullivan O."/>
            <person name="Ritari J."/>
            <person name="Douillard F.P."/>
            <person name="Paul Ross R."/>
            <person name="Yang R."/>
            <person name="Briner A.E."/>
            <person name="Felis G.E."/>
            <person name="de Vos W.M."/>
            <person name="Barrangou R."/>
            <person name="Klaenhammer T.R."/>
            <person name="Caufield P.W."/>
            <person name="Cui Y."/>
            <person name="Zhang H."/>
            <person name="O'Toole P.W."/>
        </authorList>
    </citation>
    <scope>NUCLEOTIDE SEQUENCE [LARGE SCALE GENOMIC DNA]</scope>
    <source>
        <strain evidence="5 6">DSM 15945</strain>
    </source>
</reference>
<name>A0A0R1U5S6_9LACO</name>
<dbReference type="AlphaFoldDB" id="A0A0R1U5S6"/>
<dbReference type="PATRIC" id="fig|1423783.4.peg.938"/>
<evidence type="ECO:0000256" key="1">
    <source>
        <dbReference type="ARBA" id="ARBA00008857"/>
    </source>
</evidence>
<dbReference type="GO" id="GO:0006310">
    <property type="term" value="P:DNA recombination"/>
    <property type="evidence" value="ECO:0007669"/>
    <property type="project" value="UniProtKB-KW"/>
</dbReference>
<evidence type="ECO:0000313" key="5">
    <source>
        <dbReference type="EMBL" id="KRL86389.1"/>
    </source>
</evidence>
<dbReference type="CDD" id="cd01189">
    <property type="entry name" value="INT_ICEBs1_C_like"/>
    <property type="match status" value="1"/>
</dbReference>
<comment type="similarity">
    <text evidence="1">Belongs to the 'phage' integrase family.</text>
</comment>
<evidence type="ECO:0000259" key="4">
    <source>
        <dbReference type="PROSITE" id="PS51898"/>
    </source>
</evidence>
<dbReference type="PANTHER" id="PTHR30349">
    <property type="entry name" value="PHAGE INTEGRASE-RELATED"/>
    <property type="match status" value="1"/>
</dbReference>
<dbReference type="GO" id="GO:0015074">
    <property type="term" value="P:DNA integration"/>
    <property type="evidence" value="ECO:0007669"/>
    <property type="project" value="InterPro"/>
</dbReference>
<dbReference type="PROSITE" id="PS51898">
    <property type="entry name" value="TYR_RECOMBINASE"/>
    <property type="match status" value="1"/>
</dbReference>
<organism evidence="5 6">
    <name type="scientific">Lacticaseibacillus pantheris DSM 15945 = JCM 12539 = NBRC 106106</name>
    <dbReference type="NCBI Taxonomy" id="1423783"/>
    <lineage>
        <taxon>Bacteria</taxon>
        <taxon>Bacillati</taxon>
        <taxon>Bacillota</taxon>
        <taxon>Bacilli</taxon>
        <taxon>Lactobacillales</taxon>
        <taxon>Lactobacillaceae</taxon>
        <taxon>Lacticaseibacillus</taxon>
    </lineage>
</organism>
<protein>
    <submittedName>
        <fullName evidence="5">Integrase</fullName>
    </submittedName>
</protein>
<keyword evidence="2" id="KW-0238">DNA-binding</keyword>
<dbReference type="EMBL" id="AZFJ01000045">
    <property type="protein sequence ID" value="KRL86389.1"/>
    <property type="molecule type" value="Genomic_DNA"/>
</dbReference>
<dbReference type="GO" id="GO:0003677">
    <property type="term" value="F:DNA binding"/>
    <property type="evidence" value="ECO:0007669"/>
    <property type="project" value="UniProtKB-KW"/>
</dbReference>
<keyword evidence="3" id="KW-0233">DNA recombination</keyword>
<keyword evidence="6" id="KW-1185">Reference proteome</keyword>
<feature type="domain" description="Tyr recombinase" evidence="4">
    <location>
        <begin position="205"/>
        <end position="413"/>
    </location>
</feature>
<accession>A0A0R1U5S6</accession>
<sequence>MGFYLTVAPNIRLYAYGYSYRFRGGTKMAEKREYTPVPRHPNVYSYETKKGTRYRVREGFRNMYGKADEFSKQGLRSVRDAEAVLKTFERDLAVDNYANIRTGQITLDQAWRQQLEQKTSSGSWRPGTAAIATQLYNNYWKKTIGNMKLIDIRRPLVQRLLNKYRDDGFAPSTLKSMYDRLKGIMNDAVKNEMLDRNHILGLSIPRITPVKVEVDADKIADWLVTAQEVLTQYEFDMIAVMANTGMRRGEVLGLMVDDIEFRKDEVNNAEIALVNIRHQRLIDEEGPQPLKTLGSNRTIALDGKMVEILHHAILMSKNIRRRNGRTGEKYDWLWLDQLGTPVSTSRPRYLCSKVNIVNGTYMHPHAFRHYFATVALNNGASQSGVMHYLGHTTERMTLDYTRPTDNAALSVFRTFSDLDGTKTMVPSNTPPTRKKRSN</sequence>
<dbReference type="InterPro" id="IPR002104">
    <property type="entry name" value="Integrase_catalytic"/>
</dbReference>
<dbReference type="SUPFAM" id="SSF56349">
    <property type="entry name" value="DNA breaking-rejoining enzymes"/>
    <property type="match status" value="1"/>
</dbReference>
<dbReference type="InterPro" id="IPR013762">
    <property type="entry name" value="Integrase-like_cat_sf"/>
</dbReference>
<dbReference type="InterPro" id="IPR050090">
    <property type="entry name" value="Tyrosine_recombinase_XerCD"/>
</dbReference>